<dbReference type="InterPro" id="IPR036909">
    <property type="entry name" value="Cyt_c-like_dom_sf"/>
</dbReference>
<feature type="chain" id="PRO_5045372123" evidence="1">
    <location>
        <begin position="25"/>
        <end position="117"/>
    </location>
</feature>
<accession>A0ABU4PEZ2</accession>
<gene>
    <name evidence="2" type="ORF">SIL82_00830</name>
</gene>
<dbReference type="Proteomes" id="UP001279660">
    <property type="component" value="Unassembled WGS sequence"/>
</dbReference>
<dbReference type="Gene3D" id="1.10.760.10">
    <property type="entry name" value="Cytochrome c-like domain"/>
    <property type="match status" value="1"/>
</dbReference>
<evidence type="ECO:0000256" key="1">
    <source>
        <dbReference type="SAM" id="SignalP"/>
    </source>
</evidence>
<reference evidence="2 3" key="1">
    <citation type="submission" date="2023-11" db="EMBL/GenBank/DDBJ databases">
        <title>MicrobeMod: A computational toolkit for identifying prokaryotic methylation and restriction-modification with nanopore sequencing.</title>
        <authorList>
            <person name="Crits-Christoph A."/>
            <person name="Kang S.C."/>
            <person name="Lee H."/>
            <person name="Ostrov N."/>
        </authorList>
    </citation>
    <scope>NUCLEOTIDE SEQUENCE [LARGE SCALE GENOMIC DNA]</scope>
    <source>
        <strain evidence="2 3">ATCC 14820</strain>
    </source>
</reference>
<protein>
    <submittedName>
        <fullName evidence="2">Cytochrome C nitrite reductase</fullName>
    </submittedName>
</protein>
<feature type="signal peptide" evidence="1">
    <location>
        <begin position="1"/>
        <end position="24"/>
    </location>
</feature>
<proteinExistence type="predicted"/>
<dbReference type="PROSITE" id="PS51257">
    <property type="entry name" value="PROKAR_LIPOPROTEIN"/>
    <property type="match status" value="1"/>
</dbReference>
<evidence type="ECO:0000313" key="2">
    <source>
        <dbReference type="EMBL" id="MDX5982788.1"/>
    </source>
</evidence>
<evidence type="ECO:0000313" key="3">
    <source>
        <dbReference type="Proteomes" id="UP001279660"/>
    </source>
</evidence>
<keyword evidence="1" id="KW-0732">Signal</keyword>
<dbReference type="EMBL" id="JAWXXV010000001">
    <property type="protein sequence ID" value="MDX5982788.1"/>
    <property type="molecule type" value="Genomic_DNA"/>
</dbReference>
<dbReference type="SUPFAM" id="SSF46626">
    <property type="entry name" value="Cytochrome c"/>
    <property type="match status" value="1"/>
</dbReference>
<sequence length="117" mass="12302">MMRRLGTIVALAAVALLAGCERYATPESLRGGGTGAPIALTSQSITLPDETVTLPASADIVTVNCTACHSPDLILAQPKLKPEQWQAEVTKMRGAYKATIDEQDDGKIVAALLALQK</sequence>
<organism evidence="2 3">
    <name type="scientific">Sphingomonas echinoides</name>
    <dbReference type="NCBI Taxonomy" id="59803"/>
    <lineage>
        <taxon>Bacteria</taxon>
        <taxon>Pseudomonadati</taxon>
        <taxon>Pseudomonadota</taxon>
        <taxon>Alphaproteobacteria</taxon>
        <taxon>Sphingomonadales</taxon>
        <taxon>Sphingomonadaceae</taxon>
        <taxon>Sphingomonas</taxon>
    </lineage>
</organism>
<name>A0ABU4PEZ2_9SPHN</name>
<dbReference type="RefSeq" id="WP_010406070.1">
    <property type="nucleotide sequence ID" value="NZ_JAWXXV010000001.1"/>
</dbReference>
<keyword evidence="3" id="KW-1185">Reference proteome</keyword>
<comment type="caution">
    <text evidence="2">The sequence shown here is derived from an EMBL/GenBank/DDBJ whole genome shotgun (WGS) entry which is preliminary data.</text>
</comment>